<gene>
    <name evidence="2" type="ORF">BG006_010566</name>
</gene>
<name>A0A9P5VI55_9FUNG</name>
<sequence length="811" mass="91601">MDPGWAGPRLPNELLLMVTEHFHDDPKTLWTLLFVGRFFFHAAVPLLYADPFKFVRSRNKPKLTELILASVIHTQRRFSQSHSSDSSAKPFTVAGFLVRFGLLLVDECAYPPLLHDALTGVSPTTIDYAQHLEVELPKEEHNSKVDSILQPKPRLAKADSLTKVFGILGQEIEVQRWVANTTTSKRFFSKNPAELVWKRLGALLIQCYPAGIPTLKLGVYDSHWYLPLADKLERLQTVHLQRAKKMEDKHLQNTVSFLTKNRTAFPQKKPIYLRFDSEWNTPCGRVATPQEKREFKREQQWPRVALYAAVGSPVHMNASPCPRFYEDIPATMGLDSLDSFVDMDRRRFKYGESSFQQEFLRRCPNLRALQLLVSDPQLFSWAVDAQSTSVVPGQRISPPSRLQELNLRLHTSTAVLKGAIAAYGQSLRKLKIRADVQAVHRKTMDPVFFGDWSLPLVRKIEIEVTPKSIVHLNDFSECHRLETIKLTIGDHSGSSPCAKPVNKPVRLAPVWKLFSLRTVQLHGMAALQFNYDSLNYCPNLEILKLIATSCDGQSVSMASVPFLPHHNHHPQVLDSRNTDTSTQESRRMSAGWKLPKLRTLDLVGAPSSAFCLDWLKGCPALTCLKLTAHDGYGLNVLLCRNNDLTTGPTASPMGDQTSAWQTRPRLGCRLTCITLEGHWIISDDALLTLLTKYAPRVTELRVDRIDQDPLPSAHTVTWHGSWLLRTFKNAMMINHGSGLGQSDGMGAHAAMSPARWGKLRYFSCPYNISWDDKEALGLNSIGVIEVDNYQKADKLVVKMGDQHYIRKKDRI</sequence>
<feature type="region of interest" description="Disordered" evidence="1">
    <location>
        <begin position="568"/>
        <end position="588"/>
    </location>
</feature>
<organism evidence="2 3">
    <name type="scientific">Podila minutissima</name>
    <dbReference type="NCBI Taxonomy" id="64525"/>
    <lineage>
        <taxon>Eukaryota</taxon>
        <taxon>Fungi</taxon>
        <taxon>Fungi incertae sedis</taxon>
        <taxon>Mucoromycota</taxon>
        <taxon>Mortierellomycotina</taxon>
        <taxon>Mortierellomycetes</taxon>
        <taxon>Mortierellales</taxon>
        <taxon>Mortierellaceae</taxon>
        <taxon>Podila</taxon>
    </lineage>
</organism>
<dbReference type="Proteomes" id="UP000696485">
    <property type="component" value="Unassembled WGS sequence"/>
</dbReference>
<dbReference type="AlphaFoldDB" id="A0A9P5VI55"/>
<accession>A0A9P5VI55</accession>
<dbReference type="InterPro" id="IPR032675">
    <property type="entry name" value="LRR_dom_sf"/>
</dbReference>
<dbReference type="SUPFAM" id="SSF52047">
    <property type="entry name" value="RNI-like"/>
    <property type="match status" value="1"/>
</dbReference>
<feature type="compositionally biased region" description="Polar residues" evidence="1">
    <location>
        <begin position="574"/>
        <end position="583"/>
    </location>
</feature>
<proteinExistence type="predicted"/>
<reference evidence="2" key="1">
    <citation type="journal article" date="2020" name="Fungal Divers.">
        <title>Resolving the Mortierellaceae phylogeny through synthesis of multi-gene phylogenetics and phylogenomics.</title>
        <authorList>
            <person name="Vandepol N."/>
            <person name="Liber J."/>
            <person name="Desiro A."/>
            <person name="Na H."/>
            <person name="Kennedy M."/>
            <person name="Barry K."/>
            <person name="Grigoriev I.V."/>
            <person name="Miller A.N."/>
            <person name="O'Donnell K."/>
            <person name="Stajich J.E."/>
            <person name="Bonito G."/>
        </authorList>
    </citation>
    <scope>NUCLEOTIDE SEQUENCE</scope>
    <source>
        <strain evidence="2">NVP1</strain>
    </source>
</reference>
<comment type="caution">
    <text evidence="2">The sequence shown here is derived from an EMBL/GenBank/DDBJ whole genome shotgun (WGS) entry which is preliminary data.</text>
</comment>
<evidence type="ECO:0000313" key="3">
    <source>
        <dbReference type="Proteomes" id="UP000696485"/>
    </source>
</evidence>
<protein>
    <submittedName>
        <fullName evidence="2">Uncharacterized protein</fullName>
    </submittedName>
</protein>
<evidence type="ECO:0000313" key="2">
    <source>
        <dbReference type="EMBL" id="KAF9325973.1"/>
    </source>
</evidence>
<evidence type="ECO:0000256" key="1">
    <source>
        <dbReference type="SAM" id="MobiDB-lite"/>
    </source>
</evidence>
<dbReference type="Gene3D" id="3.80.10.10">
    <property type="entry name" value="Ribonuclease Inhibitor"/>
    <property type="match status" value="1"/>
</dbReference>
<dbReference type="EMBL" id="JAAAUY010000843">
    <property type="protein sequence ID" value="KAF9325973.1"/>
    <property type="molecule type" value="Genomic_DNA"/>
</dbReference>
<keyword evidence="3" id="KW-1185">Reference proteome</keyword>